<dbReference type="Pfam" id="PF00083">
    <property type="entry name" value="Sugar_tr"/>
    <property type="match status" value="2"/>
</dbReference>
<dbReference type="PANTHER" id="PTHR43045:SF1">
    <property type="entry name" value="SHIKIMATE TRANSPORTER"/>
    <property type="match status" value="1"/>
</dbReference>
<keyword evidence="6 8" id="KW-0472">Membrane</keyword>
<evidence type="ECO:0000313" key="10">
    <source>
        <dbReference type="EMBL" id="HJF15850.1"/>
    </source>
</evidence>
<dbReference type="Gene3D" id="1.20.1250.20">
    <property type="entry name" value="MFS general substrate transporter like domains"/>
    <property type="match status" value="2"/>
</dbReference>
<comment type="caution">
    <text evidence="10">The sequence shown here is derived from an EMBL/GenBank/DDBJ whole genome shotgun (WGS) entry which is preliminary data.</text>
</comment>
<feature type="transmembrane region" description="Helical" evidence="8">
    <location>
        <begin position="204"/>
        <end position="223"/>
    </location>
</feature>
<dbReference type="InterPro" id="IPR005828">
    <property type="entry name" value="MFS_sugar_transport-like"/>
</dbReference>
<proteinExistence type="predicted"/>
<evidence type="ECO:0000313" key="11">
    <source>
        <dbReference type="Proteomes" id="UP000703315"/>
    </source>
</evidence>
<organism evidence="10 11">
    <name type="scientific">Enteractinococcus helveticum</name>
    <dbReference type="NCBI Taxonomy" id="1837282"/>
    <lineage>
        <taxon>Bacteria</taxon>
        <taxon>Bacillati</taxon>
        <taxon>Actinomycetota</taxon>
        <taxon>Actinomycetes</taxon>
        <taxon>Micrococcales</taxon>
        <taxon>Micrococcaceae</taxon>
    </lineage>
</organism>
<accession>A0A921FQ18</accession>
<feature type="transmembrane region" description="Helical" evidence="8">
    <location>
        <begin position="262"/>
        <end position="286"/>
    </location>
</feature>
<evidence type="ECO:0000256" key="8">
    <source>
        <dbReference type="SAM" id="Phobius"/>
    </source>
</evidence>
<evidence type="ECO:0000256" key="2">
    <source>
        <dbReference type="ARBA" id="ARBA00022448"/>
    </source>
</evidence>
<evidence type="ECO:0000256" key="5">
    <source>
        <dbReference type="ARBA" id="ARBA00022989"/>
    </source>
</evidence>
<feature type="transmembrane region" description="Helical" evidence="8">
    <location>
        <begin position="427"/>
        <end position="448"/>
    </location>
</feature>
<keyword evidence="5 8" id="KW-1133">Transmembrane helix</keyword>
<evidence type="ECO:0000256" key="7">
    <source>
        <dbReference type="SAM" id="MobiDB-lite"/>
    </source>
</evidence>
<evidence type="ECO:0000259" key="9">
    <source>
        <dbReference type="PROSITE" id="PS50850"/>
    </source>
</evidence>
<dbReference type="InterPro" id="IPR020846">
    <property type="entry name" value="MFS_dom"/>
</dbReference>
<dbReference type="CDD" id="cd17369">
    <property type="entry name" value="MFS_ShiA_like"/>
    <property type="match status" value="1"/>
</dbReference>
<dbReference type="AlphaFoldDB" id="A0A921FQ18"/>
<dbReference type="RefSeq" id="WP_303908717.1">
    <property type="nucleotide sequence ID" value="NZ_DYXC01000160.1"/>
</dbReference>
<dbReference type="GO" id="GO:0022857">
    <property type="term" value="F:transmembrane transporter activity"/>
    <property type="evidence" value="ECO:0007669"/>
    <property type="project" value="InterPro"/>
</dbReference>
<dbReference type="PANTHER" id="PTHR43045">
    <property type="entry name" value="SHIKIMATE TRANSPORTER"/>
    <property type="match status" value="1"/>
</dbReference>
<keyword evidence="4 8" id="KW-0812">Transmembrane</keyword>
<feature type="transmembrane region" description="Helical" evidence="8">
    <location>
        <begin position="46"/>
        <end position="66"/>
    </location>
</feature>
<sequence>MRPQVTNSAGGSSSQPSPSAKEITPKERRRVLTGTLMGTVIEWYDFFIYALAANIVLGPLFFAPAGEDFERIVSLVTIGLSFLFRPLGAAIAGRLGDRFGRKPLLVVTLIMMGLATTTMGLLPTYDQIGLWAPFLLLALRILQGVSAGGEWGGAVLMSVEYAPKGRRGFFGAFPQIGVPTGMLLASAVLAVVNWIAPGQAFYDWGWRVPFLLSLVLVIVGLFVRSAVDESPVFNEIAELKSNAQDAGQANVKPPSLFPKFGVIVLFGILLIAGNGASGYMITGGYVQGMATRPIDDGGLGYDQVGVQLAVLVAAAVWLVSTLTSGWLADTFGRRRIMTLGWFVQAAGIIPLFELIKNFGVLGVLISTSLLAVGLGMTYGPQAVWYAELFPASVRYSGVSISYALGAILGGAFAPTIAELLMNGFGTTWSIVIYLLAMAGLGLLGTVMLKETRDIRLDYPFEASGDWDKWHNGELPLDKCLVEDDLKAAAPAMATANTPEQPTL</sequence>
<keyword evidence="2" id="KW-0813">Transport</keyword>
<evidence type="ECO:0000256" key="1">
    <source>
        <dbReference type="ARBA" id="ARBA00004651"/>
    </source>
</evidence>
<reference evidence="10" key="1">
    <citation type="journal article" date="2021" name="PeerJ">
        <title>Extensive microbial diversity within the chicken gut microbiome revealed by metagenomics and culture.</title>
        <authorList>
            <person name="Gilroy R."/>
            <person name="Ravi A."/>
            <person name="Getino M."/>
            <person name="Pursley I."/>
            <person name="Horton D.L."/>
            <person name="Alikhan N.F."/>
            <person name="Baker D."/>
            <person name="Gharbi K."/>
            <person name="Hall N."/>
            <person name="Watson M."/>
            <person name="Adriaenssens E.M."/>
            <person name="Foster-Nyarko E."/>
            <person name="Jarju S."/>
            <person name="Secka A."/>
            <person name="Antonio M."/>
            <person name="Oren A."/>
            <person name="Chaudhuri R.R."/>
            <person name="La Ragione R."/>
            <person name="Hildebrand F."/>
            <person name="Pallen M.J."/>
        </authorList>
    </citation>
    <scope>NUCLEOTIDE SEQUENCE</scope>
    <source>
        <strain evidence="10">ChiHjej13B12-14962</strain>
    </source>
</reference>
<feature type="transmembrane region" description="Helical" evidence="8">
    <location>
        <begin position="72"/>
        <end position="92"/>
    </location>
</feature>
<dbReference type="PROSITE" id="PS50850">
    <property type="entry name" value="MFS"/>
    <property type="match status" value="1"/>
</dbReference>
<feature type="transmembrane region" description="Helical" evidence="8">
    <location>
        <begin position="306"/>
        <end position="328"/>
    </location>
</feature>
<feature type="domain" description="Major facilitator superfamily (MFS) profile" evidence="9">
    <location>
        <begin position="31"/>
        <end position="453"/>
    </location>
</feature>
<keyword evidence="3" id="KW-1003">Cell membrane</keyword>
<name>A0A921FQ18_9MICC</name>
<dbReference type="SUPFAM" id="SSF103473">
    <property type="entry name" value="MFS general substrate transporter"/>
    <property type="match status" value="1"/>
</dbReference>
<protein>
    <submittedName>
        <fullName evidence="10">MHS family MFS transporter</fullName>
    </submittedName>
</protein>
<evidence type="ECO:0000256" key="6">
    <source>
        <dbReference type="ARBA" id="ARBA00023136"/>
    </source>
</evidence>
<feature type="transmembrane region" description="Helical" evidence="8">
    <location>
        <begin position="169"/>
        <end position="192"/>
    </location>
</feature>
<dbReference type="Proteomes" id="UP000703315">
    <property type="component" value="Unassembled WGS sequence"/>
</dbReference>
<feature type="transmembrane region" description="Helical" evidence="8">
    <location>
        <begin position="104"/>
        <end position="122"/>
    </location>
</feature>
<evidence type="ECO:0000256" key="4">
    <source>
        <dbReference type="ARBA" id="ARBA00022692"/>
    </source>
</evidence>
<feature type="transmembrane region" description="Helical" evidence="8">
    <location>
        <begin position="400"/>
        <end position="421"/>
    </location>
</feature>
<feature type="compositionally biased region" description="Low complexity" evidence="7">
    <location>
        <begin position="8"/>
        <end position="20"/>
    </location>
</feature>
<gene>
    <name evidence="10" type="ORF">K8V32_13855</name>
</gene>
<dbReference type="InterPro" id="IPR036259">
    <property type="entry name" value="MFS_trans_sf"/>
</dbReference>
<dbReference type="EMBL" id="DYXC01000160">
    <property type="protein sequence ID" value="HJF15850.1"/>
    <property type="molecule type" value="Genomic_DNA"/>
</dbReference>
<feature type="region of interest" description="Disordered" evidence="7">
    <location>
        <begin position="1"/>
        <end position="25"/>
    </location>
</feature>
<comment type="subcellular location">
    <subcellularLocation>
        <location evidence="1">Cell membrane</location>
        <topology evidence="1">Multi-pass membrane protein</topology>
    </subcellularLocation>
</comment>
<feature type="transmembrane region" description="Helical" evidence="8">
    <location>
        <begin position="358"/>
        <end position="379"/>
    </location>
</feature>
<evidence type="ECO:0000256" key="3">
    <source>
        <dbReference type="ARBA" id="ARBA00022475"/>
    </source>
</evidence>
<reference evidence="10" key="2">
    <citation type="submission" date="2021-09" db="EMBL/GenBank/DDBJ databases">
        <authorList>
            <person name="Gilroy R."/>
        </authorList>
    </citation>
    <scope>NUCLEOTIDE SEQUENCE</scope>
    <source>
        <strain evidence="10">ChiHjej13B12-14962</strain>
    </source>
</reference>
<dbReference type="GO" id="GO:0005886">
    <property type="term" value="C:plasma membrane"/>
    <property type="evidence" value="ECO:0007669"/>
    <property type="project" value="UniProtKB-SubCell"/>
</dbReference>